<comment type="caution">
    <text evidence="4">The sequence shown here is derived from an EMBL/GenBank/DDBJ whole genome shotgun (WGS) entry which is preliminary data.</text>
</comment>
<feature type="domain" description="PhoU" evidence="3">
    <location>
        <begin position="127"/>
        <end position="209"/>
    </location>
</feature>
<comment type="subcellular location">
    <subcellularLocation>
        <location evidence="2">Cytoplasm</location>
    </subcellularLocation>
</comment>
<evidence type="ECO:0000259" key="3">
    <source>
        <dbReference type="Pfam" id="PF01895"/>
    </source>
</evidence>
<evidence type="ECO:0000313" key="5">
    <source>
        <dbReference type="Proteomes" id="UP001595955"/>
    </source>
</evidence>
<organism evidence="4 5">
    <name type="scientific">Georgenia faecalis</name>
    <dbReference type="NCBI Taxonomy" id="2483799"/>
    <lineage>
        <taxon>Bacteria</taxon>
        <taxon>Bacillati</taxon>
        <taxon>Actinomycetota</taxon>
        <taxon>Actinomycetes</taxon>
        <taxon>Micrococcales</taxon>
        <taxon>Bogoriellaceae</taxon>
        <taxon>Georgenia</taxon>
    </lineage>
</organism>
<dbReference type="Proteomes" id="UP001595955">
    <property type="component" value="Unassembled WGS sequence"/>
</dbReference>
<gene>
    <name evidence="4" type="primary">phoU</name>
    <name evidence="4" type="ORF">ACFO3F_00665</name>
</gene>
<comment type="subunit">
    <text evidence="2">Homodimer.</text>
</comment>
<accession>A0ABV9D5M5</accession>
<dbReference type="PIRSF" id="PIRSF003107">
    <property type="entry name" value="PhoU"/>
    <property type="match status" value="1"/>
</dbReference>
<keyword evidence="2" id="KW-0813">Transport</keyword>
<keyword evidence="1 2" id="KW-0592">Phosphate transport</keyword>
<dbReference type="Gene3D" id="1.20.58.220">
    <property type="entry name" value="Phosphate transport system protein phou homolog 2, domain 2"/>
    <property type="match status" value="1"/>
</dbReference>
<evidence type="ECO:0000256" key="1">
    <source>
        <dbReference type="ARBA" id="ARBA00022592"/>
    </source>
</evidence>
<dbReference type="InterPro" id="IPR028366">
    <property type="entry name" value="PhoU"/>
</dbReference>
<sequence>MREPTVREIFKQELEQVGDGLREMSTLVVDAIESASTALRTADLQLAERVIEADEAIDEIERRLDEQCVSLLARQQPVATDLRVVVTALRLSATLERMGDLARHIAYVARGRYPELAPSVPMRDIFDQMGVAAVKVARQVTELLESRDLAQAAGVERDDDTLDDLHRETFRIMLDADVEMTKQELIDGVLLGRYFERFGDHGVSVARRISFLVTGDLSNSVAFDA</sequence>
<evidence type="ECO:0000313" key="4">
    <source>
        <dbReference type="EMBL" id="MFC4553746.1"/>
    </source>
</evidence>
<dbReference type="EMBL" id="JBHSGF010000001">
    <property type="protein sequence ID" value="MFC4553746.1"/>
    <property type="molecule type" value="Genomic_DNA"/>
</dbReference>
<dbReference type="PANTHER" id="PTHR42930">
    <property type="entry name" value="PHOSPHATE-SPECIFIC TRANSPORT SYSTEM ACCESSORY PROTEIN PHOU"/>
    <property type="match status" value="1"/>
</dbReference>
<feature type="domain" description="PhoU" evidence="3">
    <location>
        <begin position="21"/>
        <end position="107"/>
    </location>
</feature>
<evidence type="ECO:0000256" key="2">
    <source>
        <dbReference type="PIRNR" id="PIRNR003107"/>
    </source>
</evidence>
<comment type="function">
    <text evidence="2">Plays a role in the regulation of phosphate uptake.</text>
</comment>
<name>A0ABV9D5M5_9MICO</name>
<protein>
    <recommendedName>
        <fullName evidence="2">Phosphate-specific transport system accessory protein PhoU</fullName>
    </recommendedName>
</protein>
<dbReference type="Pfam" id="PF01895">
    <property type="entry name" value="PhoU"/>
    <property type="match status" value="2"/>
</dbReference>
<dbReference type="InterPro" id="IPR026022">
    <property type="entry name" value="PhoU_dom"/>
</dbReference>
<dbReference type="PANTHER" id="PTHR42930:SF3">
    <property type="entry name" value="PHOSPHATE-SPECIFIC TRANSPORT SYSTEM ACCESSORY PROTEIN PHOU"/>
    <property type="match status" value="1"/>
</dbReference>
<dbReference type="NCBIfam" id="TIGR02135">
    <property type="entry name" value="phoU_full"/>
    <property type="match status" value="1"/>
</dbReference>
<dbReference type="SUPFAM" id="SSF109755">
    <property type="entry name" value="PhoU-like"/>
    <property type="match status" value="1"/>
</dbReference>
<comment type="similarity">
    <text evidence="2">Belongs to the PhoU family.</text>
</comment>
<keyword evidence="5" id="KW-1185">Reference proteome</keyword>
<proteinExistence type="inferred from homology"/>
<dbReference type="InterPro" id="IPR038078">
    <property type="entry name" value="PhoU-like_sf"/>
</dbReference>
<keyword evidence="2" id="KW-0963">Cytoplasm</keyword>
<dbReference type="RefSeq" id="WP_387966524.1">
    <property type="nucleotide sequence ID" value="NZ_CP033325.1"/>
</dbReference>
<reference evidence="5" key="1">
    <citation type="journal article" date="2019" name="Int. J. Syst. Evol. Microbiol.">
        <title>The Global Catalogue of Microorganisms (GCM) 10K type strain sequencing project: providing services to taxonomists for standard genome sequencing and annotation.</title>
        <authorList>
            <consortium name="The Broad Institute Genomics Platform"/>
            <consortium name="The Broad Institute Genome Sequencing Center for Infectious Disease"/>
            <person name="Wu L."/>
            <person name="Ma J."/>
        </authorList>
    </citation>
    <scope>NUCLEOTIDE SEQUENCE [LARGE SCALE GENOMIC DNA]</scope>
    <source>
        <strain evidence="5">JCM 3369</strain>
    </source>
</reference>